<gene>
    <name evidence="2" type="ORF">CYD53_101496</name>
</gene>
<dbReference type="GO" id="GO:0016747">
    <property type="term" value="F:acyltransferase activity, transferring groups other than amino-acyl groups"/>
    <property type="evidence" value="ECO:0007669"/>
    <property type="project" value="InterPro"/>
</dbReference>
<dbReference type="Gene3D" id="3.40.630.30">
    <property type="match status" value="1"/>
</dbReference>
<name>A0A2S4MQE4_9HYPH</name>
<dbReference type="RefSeq" id="WP_103716513.1">
    <property type="nucleotide sequence ID" value="NZ_PQFZ01000001.1"/>
</dbReference>
<evidence type="ECO:0000313" key="3">
    <source>
        <dbReference type="Proteomes" id="UP000236919"/>
    </source>
</evidence>
<proteinExistence type="predicted"/>
<dbReference type="CDD" id="cd04301">
    <property type="entry name" value="NAT_SF"/>
    <property type="match status" value="1"/>
</dbReference>
<dbReference type="InterPro" id="IPR016181">
    <property type="entry name" value="Acyl_CoA_acyltransferase"/>
</dbReference>
<comment type="caution">
    <text evidence="2">The sequence shown here is derived from an EMBL/GenBank/DDBJ whole genome shotgun (WGS) entry which is preliminary data.</text>
</comment>
<evidence type="ECO:0000259" key="1">
    <source>
        <dbReference type="PROSITE" id="PS51186"/>
    </source>
</evidence>
<protein>
    <submittedName>
        <fullName evidence="2">Putative acetyltransferase</fullName>
    </submittedName>
</protein>
<dbReference type="SUPFAM" id="SSF55729">
    <property type="entry name" value="Acyl-CoA N-acyltransferases (Nat)"/>
    <property type="match status" value="1"/>
</dbReference>
<reference evidence="2 3" key="1">
    <citation type="submission" date="2018-01" db="EMBL/GenBank/DDBJ databases">
        <title>Genomic Encyclopedia of Type Strains, Phase III (KMG-III): the genomes of soil and plant-associated and newly described type strains.</title>
        <authorList>
            <person name="Whitman W."/>
        </authorList>
    </citation>
    <scope>NUCLEOTIDE SEQUENCE [LARGE SCALE GENOMIC DNA]</scope>
    <source>
        <strain evidence="2 3">1131</strain>
    </source>
</reference>
<dbReference type="OrthoDB" id="9797178at2"/>
<dbReference type="AlphaFoldDB" id="A0A2S4MQE4"/>
<organism evidence="2 3">
    <name type="scientific">Bosea psychrotolerans</name>
    <dbReference type="NCBI Taxonomy" id="1871628"/>
    <lineage>
        <taxon>Bacteria</taxon>
        <taxon>Pseudomonadati</taxon>
        <taxon>Pseudomonadota</taxon>
        <taxon>Alphaproteobacteria</taxon>
        <taxon>Hyphomicrobiales</taxon>
        <taxon>Boseaceae</taxon>
        <taxon>Bosea</taxon>
    </lineage>
</organism>
<dbReference type="Pfam" id="PF13527">
    <property type="entry name" value="Acetyltransf_9"/>
    <property type="match status" value="1"/>
</dbReference>
<sequence length="165" mass="17828">MPIEQERLEDALAIHQLTDEAFKGMPFSQQTEARIVDALRAAGALTLSLIARRNGEIVGHVAFSPVRINGEAGDWHGLGPVSVRPAQQRKGIGQALIHDGLGRLRAMKAAGCILLGSPAYYSRFGFESASDLHYGNILPGYLQFLTFRGPAPKGEVSFRPGFDVS</sequence>
<keyword evidence="2" id="KW-0808">Transferase</keyword>
<feature type="domain" description="N-acetyltransferase" evidence="1">
    <location>
        <begin position="1"/>
        <end position="148"/>
    </location>
</feature>
<keyword evidence="3" id="KW-1185">Reference proteome</keyword>
<dbReference type="EMBL" id="PQFZ01000001">
    <property type="protein sequence ID" value="POR56972.1"/>
    <property type="molecule type" value="Genomic_DNA"/>
</dbReference>
<evidence type="ECO:0000313" key="2">
    <source>
        <dbReference type="EMBL" id="POR56972.1"/>
    </source>
</evidence>
<dbReference type="PROSITE" id="PS51186">
    <property type="entry name" value="GNAT"/>
    <property type="match status" value="1"/>
</dbReference>
<dbReference type="InterPro" id="IPR000182">
    <property type="entry name" value="GNAT_dom"/>
</dbReference>
<dbReference type="Proteomes" id="UP000236919">
    <property type="component" value="Unassembled WGS sequence"/>
</dbReference>
<accession>A0A2S4MQE4</accession>